<sequence>MGGHRSIVLQLLRRARVREGSLKVLIRNDNSGEMDSLNANPLGSNSKSLGTNNAISNVNQERDNNATNEFLDDVVEYSTQKSSPTFQSIEKPNSGTPKSPDKIRPSWAEVVDKDLKEAASLEVHNLVSEKAGEDVEFMGRSVSDSDMQARWDKVTLEAKKTLAVGKSFGIEIRGDVNEVVKELASLEERDQQLKEN</sequence>
<gene>
    <name evidence="2" type="ORF">V6N12_060015</name>
</gene>
<feature type="compositionally biased region" description="Polar residues" evidence="1">
    <location>
        <begin position="79"/>
        <end position="97"/>
    </location>
</feature>
<feature type="region of interest" description="Disordered" evidence="1">
    <location>
        <begin position="31"/>
        <end position="53"/>
    </location>
</feature>
<evidence type="ECO:0000256" key="1">
    <source>
        <dbReference type="SAM" id="MobiDB-lite"/>
    </source>
</evidence>
<feature type="region of interest" description="Disordered" evidence="1">
    <location>
        <begin position="79"/>
        <end position="104"/>
    </location>
</feature>
<proteinExistence type="predicted"/>
<dbReference type="EMBL" id="JBBPBM010000036">
    <property type="protein sequence ID" value="KAK8529228.1"/>
    <property type="molecule type" value="Genomic_DNA"/>
</dbReference>
<name>A0ABR2D382_9ROSI</name>
<dbReference type="Proteomes" id="UP001472677">
    <property type="component" value="Unassembled WGS sequence"/>
</dbReference>
<comment type="caution">
    <text evidence="2">The sequence shown here is derived from an EMBL/GenBank/DDBJ whole genome shotgun (WGS) entry which is preliminary data.</text>
</comment>
<reference evidence="2 3" key="1">
    <citation type="journal article" date="2024" name="G3 (Bethesda)">
        <title>Genome assembly of Hibiscus sabdariffa L. provides insights into metabolisms of medicinal natural products.</title>
        <authorList>
            <person name="Kim T."/>
        </authorList>
    </citation>
    <scope>NUCLEOTIDE SEQUENCE [LARGE SCALE GENOMIC DNA]</scope>
    <source>
        <strain evidence="2">TK-2024</strain>
        <tissue evidence="2">Old leaves</tissue>
    </source>
</reference>
<keyword evidence="3" id="KW-1185">Reference proteome</keyword>
<protein>
    <submittedName>
        <fullName evidence="2">Uncharacterized protein</fullName>
    </submittedName>
</protein>
<evidence type="ECO:0000313" key="2">
    <source>
        <dbReference type="EMBL" id="KAK8529228.1"/>
    </source>
</evidence>
<accession>A0ABR2D382</accession>
<organism evidence="2 3">
    <name type="scientific">Hibiscus sabdariffa</name>
    <name type="common">roselle</name>
    <dbReference type="NCBI Taxonomy" id="183260"/>
    <lineage>
        <taxon>Eukaryota</taxon>
        <taxon>Viridiplantae</taxon>
        <taxon>Streptophyta</taxon>
        <taxon>Embryophyta</taxon>
        <taxon>Tracheophyta</taxon>
        <taxon>Spermatophyta</taxon>
        <taxon>Magnoliopsida</taxon>
        <taxon>eudicotyledons</taxon>
        <taxon>Gunneridae</taxon>
        <taxon>Pentapetalae</taxon>
        <taxon>rosids</taxon>
        <taxon>malvids</taxon>
        <taxon>Malvales</taxon>
        <taxon>Malvaceae</taxon>
        <taxon>Malvoideae</taxon>
        <taxon>Hibiscus</taxon>
    </lineage>
</organism>
<evidence type="ECO:0000313" key="3">
    <source>
        <dbReference type="Proteomes" id="UP001472677"/>
    </source>
</evidence>